<protein>
    <submittedName>
        <fullName evidence="2">Uncharacterized protein</fullName>
    </submittedName>
</protein>
<organism evidence="2">
    <name type="scientific">Ignisphaera aggregans</name>
    <dbReference type="NCBI Taxonomy" id="334771"/>
    <lineage>
        <taxon>Archaea</taxon>
        <taxon>Thermoproteota</taxon>
        <taxon>Thermoprotei</taxon>
        <taxon>Desulfurococcales</taxon>
        <taxon>Desulfurococcaceae</taxon>
        <taxon>Ignisphaera</taxon>
    </lineage>
</organism>
<dbReference type="EMBL" id="DTFF01000024">
    <property type="protein sequence ID" value="HGI87327.1"/>
    <property type="molecule type" value="Genomic_DNA"/>
</dbReference>
<reference evidence="2" key="1">
    <citation type="journal article" date="2020" name="mSystems">
        <title>Genome- and Community-Level Interaction Insights into Carbon Utilization and Element Cycling Functions of Hydrothermarchaeota in Hydrothermal Sediment.</title>
        <authorList>
            <person name="Zhou Z."/>
            <person name="Liu Y."/>
            <person name="Xu W."/>
            <person name="Pan J."/>
            <person name="Luo Z.H."/>
            <person name="Li M."/>
        </authorList>
    </citation>
    <scope>NUCLEOTIDE SEQUENCE [LARGE SCALE GENOMIC DNA]</scope>
    <source>
        <strain evidence="2">SpSt-732</strain>
    </source>
</reference>
<name>A0A7C4FGS1_9CREN</name>
<evidence type="ECO:0000256" key="1">
    <source>
        <dbReference type="SAM" id="MobiDB-lite"/>
    </source>
</evidence>
<accession>A0A7C4FGS1</accession>
<sequence>MSERDKVDINIKKYEFVAWSSDNLILYLLKKQAEETIHIGRELAQKFIESDELFYSWLYNLFSSANKEGVVIEAIVSLDGLTVSTKLFKEPELDPKYAFLPIPYIAKLNKMVVIKEALKNEDLIKENSYSYVYEFSNEEYYVFFNPIKVLKEFYAMVLVTNKGLEFIPLPEIKKPVEIVSMQKKKGAKKTRKKKRKKRRSKKSKQRR</sequence>
<proteinExistence type="predicted"/>
<feature type="compositionally biased region" description="Basic residues" evidence="1">
    <location>
        <begin position="182"/>
        <end position="207"/>
    </location>
</feature>
<evidence type="ECO:0000313" key="2">
    <source>
        <dbReference type="EMBL" id="HGI87327.1"/>
    </source>
</evidence>
<dbReference type="AlphaFoldDB" id="A0A7C4FGS1"/>
<gene>
    <name evidence="2" type="ORF">ENV14_02875</name>
</gene>
<comment type="caution">
    <text evidence="2">The sequence shown here is derived from an EMBL/GenBank/DDBJ whole genome shotgun (WGS) entry which is preliminary data.</text>
</comment>
<feature type="region of interest" description="Disordered" evidence="1">
    <location>
        <begin position="180"/>
        <end position="207"/>
    </location>
</feature>